<dbReference type="PANTHER" id="PTHR47025">
    <property type="entry name" value="AUTOIMMUNE REGULATOR"/>
    <property type="match status" value="1"/>
</dbReference>
<dbReference type="CDD" id="cd15539">
    <property type="entry name" value="PHD1_AIRE"/>
    <property type="match status" value="1"/>
</dbReference>
<dbReference type="PROSITE" id="PS01359">
    <property type="entry name" value="ZF_PHD_1"/>
    <property type="match status" value="1"/>
</dbReference>
<evidence type="ECO:0000259" key="8">
    <source>
        <dbReference type="PROSITE" id="PS50016"/>
    </source>
</evidence>
<dbReference type="Pfam" id="PF16135">
    <property type="entry name" value="TDBD"/>
    <property type="match status" value="2"/>
</dbReference>
<dbReference type="GO" id="GO:0000977">
    <property type="term" value="F:RNA polymerase II transcription regulatory region sequence-specific DNA binding"/>
    <property type="evidence" value="ECO:0007669"/>
    <property type="project" value="TreeGrafter"/>
</dbReference>
<feature type="region of interest" description="Disordered" evidence="7">
    <location>
        <begin position="119"/>
        <end position="183"/>
    </location>
</feature>
<dbReference type="GO" id="GO:0005634">
    <property type="term" value="C:nucleus"/>
    <property type="evidence" value="ECO:0007669"/>
    <property type="project" value="UniProtKB-SubCell"/>
</dbReference>
<dbReference type="Gene3D" id="3.30.40.10">
    <property type="entry name" value="Zinc/RING finger domain, C3HC4 (zinc finger)"/>
    <property type="match status" value="2"/>
</dbReference>
<dbReference type="InterPro" id="IPR011011">
    <property type="entry name" value="Znf_FYVE_PHD"/>
</dbReference>
<keyword evidence="10" id="KW-1185">Reference proteome</keyword>
<keyword evidence="2" id="KW-0479">Metal-binding</keyword>
<evidence type="ECO:0000256" key="7">
    <source>
        <dbReference type="SAM" id="MobiDB-lite"/>
    </source>
</evidence>
<dbReference type="InterPro" id="IPR016181">
    <property type="entry name" value="Acyl_CoA_acyltransferase"/>
</dbReference>
<feature type="region of interest" description="Disordered" evidence="7">
    <location>
        <begin position="419"/>
        <end position="484"/>
    </location>
</feature>
<evidence type="ECO:0000313" key="9">
    <source>
        <dbReference type="EMBL" id="CAH1442053.1"/>
    </source>
</evidence>
<feature type="domain" description="PHD-type" evidence="8">
    <location>
        <begin position="588"/>
        <end position="633"/>
    </location>
</feature>
<evidence type="ECO:0000256" key="6">
    <source>
        <dbReference type="PROSITE-ProRule" id="PRU00146"/>
    </source>
</evidence>
<dbReference type="GO" id="GO:0042393">
    <property type="term" value="F:histone binding"/>
    <property type="evidence" value="ECO:0007669"/>
    <property type="project" value="TreeGrafter"/>
</dbReference>
<dbReference type="Pfam" id="PF00628">
    <property type="entry name" value="PHD"/>
    <property type="match status" value="1"/>
</dbReference>
<keyword evidence="3 6" id="KW-0863">Zinc-finger</keyword>
<accession>A0AAU9NWD5</accession>
<dbReference type="InterPro" id="IPR032308">
    <property type="entry name" value="TDBD"/>
</dbReference>
<gene>
    <name evidence="9" type="ORF">LVIROSA_LOCUS28069</name>
</gene>
<feature type="compositionally biased region" description="Basic and acidic residues" evidence="7">
    <location>
        <begin position="77"/>
        <end position="93"/>
    </location>
</feature>
<dbReference type="SUPFAM" id="SSF57903">
    <property type="entry name" value="FYVE/PHD zinc finger"/>
    <property type="match status" value="2"/>
</dbReference>
<organism evidence="9 10">
    <name type="scientific">Lactuca virosa</name>
    <dbReference type="NCBI Taxonomy" id="75947"/>
    <lineage>
        <taxon>Eukaryota</taxon>
        <taxon>Viridiplantae</taxon>
        <taxon>Streptophyta</taxon>
        <taxon>Embryophyta</taxon>
        <taxon>Tracheophyta</taxon>
        <taxon>Spermatophyta</taxon>
        <taxon>Magnoliopsida</taxon>
        <taxon>eudicotyledons</taxon>
        <taxon>Gunneridae</taxon>
        <taxon>Pentapetalae</taxon>
        <taxon>asterids</taxon>
        <taxon>campanulids</taxon>
        <taxon>Asterales</taxon>
        <taxon>Asteraceae</taxon>
        <taxon>Cichorioideae</taxon>
        <taxon>Cichorieae</taxon>
        <taxon>Lactucinae</taxon>
        <taxon>Lactuca</taxon>
    </lineage>
</organism>
<dbReference type="EMBL" id="CAKMRJ010005412">
    <property type="protein sequence ID" value="CAH1442053.1"/>
    <property type="molecule type" value="Genomic_DNA"/>
</dbReference>
<comment type="subcellular location">
    <subcellularLocation>
        <location evidence="1">Nucleus</location>
    </subcellularLocation>
</comment>
<dbReference type="InterPro" id="IPR019786">
    <property type="entry name" value="Zinc_finger_PHD-type_CS"/>
</dbReference>
<evidence type="ECO:0000256" key="3">
    <source>
        <dbReference type="ARBA" id="ARBA00022771"/>
    </source>
</evidence>
<dbReference type="PANTHER" id="PTHR47025:SF27">
    <property type="entry name" value="PHD-TYPE DOMAIN-CONTAINING PROTEIN"/>
    <property type="match status" value="1"/>
</dbReference>
<dbReference type="GO" id="GO:0008270">
    <property type="term" value="F:zinc ion binding"/>
    <property type="evidence" value="ECO:0007669"/>
    <property type="project" value="UniProtKB-KW"/>
</dbReference>
<dbReference type="SUPFAM" id="SSF55729">
    <property type="entry name" value="Acyl-CoA N-acyltransferases (Nat)"/>
    <property type="match status" value="1"/>
</dbReference>
<dbReference type="SMART" id="SM00249">
    <property type="entry name" value="PHD"/>
    <property type="match status" value="2"/>
</dbReference>
<dbReference type="Gene3D" id="3.40.630.30">
    <property type="match status" value="1"/>
</dbReference>
<dbReference type="InterPro" id="IPR001965">
    <property type="entry name" value="Znf_PHD"/>
</dbReference>
<feature type="compositionally biased region" description="Basic and acidic residues" evidence="7">
    <location>
        <begin position="148"/>
        <end position="180"/>
    </location>
</feature>
<keyword evidence="4" id="KW-0862">Zinc</keyword>
<dbReference type="InterPro" id="IPR019787">
    <property type="entry name" value="Znf_PHD-finger"/>
</dbReference>
<dbReference type="Proteomes" id="UP001157418">
    <property type="component" value="Unassembled WGS sequence"/>
</dbReference>
<evidence type="ECO:0000256" key="5">
    <source>
        <dbReference type="ARBA" id="ARBA00023242"/>
    </source>
</evidence>
<dbReference type="GO" id="GO:0003682">
    <property type="term" value="F:chromatin binding"/>
    <property type="evidence" value="ECO:0007669"/>
    <property type="project" value="TreeGrafter"/>
</dbReference>
<evidence type="ECO:0000256" key="4">
    <source>
        <dbReference type="ARBA" id="ARBA00022833"/>
    </source>
</evidence>
<dbReference type="PROSITE" id="PS50016">
    <property type="entry name" value="ZF_PHD_2"/>
    <property type="match status" value="1"/>
</dbReference>
<proteinExistence type="predicted"/>
<name>A0AAU9NWD5_9ASTR</name>
<reference evidence="9 10" key="1">
    <citation type="submission" date="2022-01" db="EMBL/GenBank/DDBJ databases">
        <authorList>
            <person name="Xiong W."/>
            <person name="Schranz E."/>
        </authorList>
    </citation>
    <scope>NUCLEOTIDE SEQUENCE [LARGE SCALE GENOMIC DNA]</scope>
</reference>
<feature type="region of interest" description="Disordered" evidence="7">
    <location>
        <begin position="1002"/>
        <end position="1036"/>
    </location>
</feature>
<dbReference type="InterPro" id="IPR013083">
    <property type="entry name" value="Znf_RING/FYVE/PHD"/>
</dbReference>
<feature type="compositionally biased region" description="Basic and acidic residues" evidence="7">
    <location>
        <begin position="39"/>
        <end position="50"/>
    </location>
</feature>
<dbReference type="Pfam" id="PF23209">
    <property type="entry name" value="IDM1_C"/>
    <property type="match status" value="1"/>
</dbReference>
<protein>
    <recommendedName>
        <fullName evidence="8">PHD-type domain-containing protein</fullName>
    </recommendedName>
</protein>
<feature type="region of interest" description="Disordered" evidence="7">
    <location>
        <begin position="18"/>
        <end position="95"/>
    </location>
</feature>
<comment type="caution">
    <text evidence="9">The sequence shown here is derived from an EMBL/GenBank/DDBJ whole genome shotgun (WGS) entry which is preliminary data.</text>
</comment>
<dbReference type="GO" id="GO:0045944">
    <property type="term" value="P:positive regulation of transcription by RNA polymerase II"/>
    <property type="evidence" value="ECO:0007669"/>
    <property type="project" value="TreeGrafter"/>
</dbReference>
<keyword evidence="5" id="KW-0539">Nucleus</keyword>
<evidence type="ECO:0000313" key="10">
    <source>
        <dbReference type="Proteomes" id="UP001157418"/>
    </source>
</evidence>
<evidence type="ECO:0000256" key="1">
    <source>
        <dbReference type="ARBA" id="ARBA00004123"/>
    </source>
</evidence>
<dbReference type="AlphaFoldDB" id="A0AAU9NWD5"/>
<feature type="region of interest" description="Disordered" evidence="7">
    <location>
        <begin position="765"/>
        <end position="822"/>
    </location>
</feature>
<dbReference type="InterPro" id="IPR056511">
    <property type="entry name" value="IDM1_C"/>
</dbReference>
<evidence type="ECO:0000256" key="2">
    <source>
        <dbReference type="ARBA" id="ARBA00022723"/>
    </source>
</evidence>
<sequence>MKRELAFALEARSQFSGFIGRTRSSKSPPPQFTKRKSKERSSNDRSKISIDEVNMSRRSKRVKTSIPDGDSINVDRSIGDEESLKMKAGKSEEESAAAEVAMVEEAADALVAMCEKESAAPEVVMGEEESAAPEVAMREEESTAAEAAKGEEESAAVEADKGEEQSAAVEADKGEEDGTRTTKKVYVKRKHRKYKVNSSTPKRFTRSALKETEENVEKLGTPTRKNLELKMSKKIGLSRVPINMRELLETGLLEGFQVSYNFEGSNIQGVIKGTGILCSCKSCKGTKVIAPSKFEFHACDHYRHAIKYICLENGKSLLELLEICKSSALESLEVAFENVITSLPVKEVKEPSICTDCKGPIESSSTENILKCDTCLNQKNQNQNQKQEQVVALAATNVEVEDRPSSPVLKAITNTELPVLSEKKRGRGRPRKSDSVLNSTKSAKSGKLSRSKIKDKILNKFRSPRSTPVPKPPGSAFSSQQKSGKKLTIKNQQLHWPVFEEGGLPDGTELTYVSHGKKLLDGYKLGHGIFCSCCKTEISASQFEAHAGWPTRKKPYENIYISNGVSLHEYAVSLKRAENKRCPVKFNDDLCRICWDGGNLLLCDGCPRSFHKECIDEKEIPQGKWYCRFCTQAMKVGEDSENATVAGRVEGVDLIEQITKRCIRIVKTPENIDLVACVLCRGHDFSKNVFNERTVIVCDQCEREYHIGCLREQKMADLEALPKGKWFCRTDCERIHSVLQNLLTKEAEIVDDDLLTFVREKQKEKEEKEKAEKEKEKEEGDKDNNVISDEDKEKDKNVISDKDKEKEKNVISDEDKEKEKEKEKDVISEMKFVLLSGKNATRENRLMLTQTINIFHEGFDPIIDATSGRDFIPSMVYGRKIWSQDFAGMLCAILTIDSNVVSAGTLRVFGQDIAELPIVATSKCNQGKGYFHVLFSCIERLLSSLNIKKLVLPAADEAKSIWTKLGFQTIEPEELGDLRRRCSAMMTFKGTSMLQKDLIAKPQNDGQDNKVEGDGDVQNVDNIGDGDVDIQKVGGE</sequence>